<dbReference type="PROSITE" id="PS50184">
    <property type="entry name" value="VWFC_2"/>
    <property type="match status" value="2"/>
</dbReference>
<feature type="domain" description="VWFC" evidence="4">
    <location>
        <begin position="97"/>
        <end position="152"/>
    </location>
</feature>
<dbReference type="EMBL" id="SRMA01027220">
    <property type="protein sequence ID" value="TRY57848.1"/>
    <property type="molecule type" value="Genomic_DNA"/>
</dbReference>
<dbReference type="Proteomes" id="UP000316079">
    <property type="component" value="Unassembled WGS sequence"/>
</dbReference>
<dbReference type="InterPro" id="IPR001007">
    <property type="entry name" value="VWF_dom"/>
</dbReference>
<dbReference type="PANTHER" id="PTHR46698">
    <property type="entry name" value="CROSSVEINLESS 2"/>
    <property type="match status" value="1"/>
</dbReference>
<evidence type="ECO:0000313" key="5">
    <source>
        <dbReference type="EMBL" id="TRY57848.1"/>
    </source>
</evidence>
<feature type="non-terminal residue" evidence="5">
    <location>
        <position position="152"/>
    </location>
</feature>
<dbReference type="STRING" id="623744.A0A553MXG1"/>
<dbReference type="PANTHER" id="PTHR46698:SF2">
    <property type="entry name" value="KIELIN_CHORDIN-LIKE PROTEIN"/>
    <property type="match status" value="1"/>
</dbReference>
<evidence type="ECO:0000313" key="6">
    <source>
        <dbReference type="Proteomes" id="UP000316079"/>
    </source>
</evidence>
<evidence type="ECO:0000259" key="4">
    <source>
        <dbReference type="PROSITE" id="PS50184"/>
    </source>
</evidence>
<dbReference type="OrthoDB" id="6132182at2759"/>
<evidence type="ECO:0000256" key="3">
    <source>
        <dbReference type="ARBA" id="ARBA00022729"/>
    </source>
</evidence>
<dbReference type="Pfam" id="PF23334">
    <property type="entry name" value="VWC2L_2nd"/>
    <property type="match status" value="2"/>
</dbReference>
<dbReference type="GO" id="GO:0005576">
    <property type="term" value="C:extracellular region"/>
    <property type="evidence" value="ECO:0007669"/>
    <property type="project" value="UniProtKB-SubCell"/>
</dbReference>
<dbReference type="PROSITE" id="PS51257">
    <property type="entry name" value="PROKAR_LIPOPROTEIN"/>
    <property type="match status" value="1"/>
</dbReference>
<dbReference type="GO" id="GO:0030513">
    <property type="term" value="P:positive regulation of BMP signaling pathway"/>
    <property type="evidence" value="ECO:0007669"/>
    <property type="project" value="TreeGrafter"/>
</dbReference>
<keyword evidence="6" id="KW-1185">Reference proteome</keyword>
<comment type="subcellular location">
    <subcellularLocation>
        <location evidence="1">Secreted</location>
    </subcellularLocation>
</comment>
<dbReference type="Gene3D" id="2.10.70.10">
    <property type="entry name" value="Complement Module, domain 1"/>
    <property type="match status" value="1"/>
</dbReference>
<dbReference type="AlphaFoldDB" id="A0A553MXG1"/>
<accession>A0A553MXG1</accession>
<dbReference type="SUPFAM" id="SSF57603">
    <property type="entry name" value="FnI-like domain"/>
    <property type="match status" value="3"/>
</dbReference>
<reference evidence="5 6" key="1">
    <citation type="journal article" date="2019" name="Sci. Data">
        <title>Hybrid genome assembly and annotation of Danionella translucida.</title>
        <authorList>
            <person name="Kadobianskyi M."/>
            <person name="Schulze L."/>
            <person name="Schuelke M."/>
            <person name="Judkewitz B."/>
        </authorList>
    </citation>
    <scope>NUCLEOTIDE SEQUENCE [LARGE SCALE GENOMIC DNA]</scope>
    <source>
        <strain evidence="5 6">Bolton</strain>
    </source>
</reference>
<dbReference type="Pfam" id="PF00093">
    <property type="entry name" value="VWC"/>
    <property type="match status" value="1"/>
</dbReference>
<name>A0A553MXG1_9TELE</name>
<dbReference type="InterPro" id="IPR052424">
    <property type="entry name" value="Kielin_Chordin-BMP_Reg"/>
</dbReference>
<protein>
    <recommendedName>
        <fullName evidence="4">VWFC domain-containing protein</fullName>
    </recommendedName>
</protein>
<sequence length="152" mass="16074">MRCMCQDGSVTCSGIVACPQVTCLNPVTTPGECCPRCSVCVQHGQNYQEGQSLTLTEDPCLKCTCVGGEVKCVAPRCEKLSCRNQITGSGSCCPRCRGCVYDGVERQEGSTWLASGSHCMSCLCMDGVTTCSELQCVSTCLNQISVPGECCP</sequence>
<evidence type="ECO:0000256" key="1">
    <source>
        <dbReference type="ARBA" id="ARBA00004613"/>
    </source>
</evidence>
<dbReference type="SMART" id="SM00214">
    <property type="entry name" value="VWC"/>
    <property type="match status" value="2"/>
</dbReference>
<dbReference type="Gene3D" id="6.20.200.20">
    <property type="match status" value="2"/>
</dbReference>
<keyword evidence="3" id="KW-0732">Signal</keyword>
<dbReference type="PROSITE" id="PS01208">
    <property type="entry name" value="VWFC_1"/>
    <property type="match status" value="1"/>
</dbReference>
<gene>
    <name evidence="5" type="ORF">DNTS_017648</name>
</gene>
<comment type="caution">
    <text evidence="5">The sequence shown here is derived from an EMBL/GenBank/DDBJ whole genome shotgun (WGS) entry which is preliminary data.</text>
</comment>
<proteinExistence type="predicted"/>
<keyword evidence="2" id="KW-0964">Secreted</keyword>
<evidence type="ECO:0000256" key="2">
    <source>
        <dbReference type="ARBA" id="ARBA00022525"/>
    </source>
</evidence>
<organism evidence="5 6">
    <name type="scientific">Danionella cerebrum</name>
    <dbReference type="NCBI Taxonomy" id="2873325"/>
    <lineage>
        <taxon>Eukaryota</taxon>
        <taxon>Metazoa</taxon>
        <taxon>Chordata</taxon>
        <taxon>Craniata</taxon>
        <taxon>Vertebrata</taxon>
        <taxon>Euteleostomi</taxon>
        <taxon>Actinopterygii</taxon>
        <taxon>Neopterygii</taxon>
        <taxon>Teleostei</taxon>
        <taxon>Ostariophysi</taxon>
        <taxon>Cypriniformes</taxon>
        <taxon>Danionidae</taxon>
        <taxon>Danioninae</taxon>
        <taxon>Danionella</taxon>
    </lineage>
</organism>
<feature type="domain" description="VWFC" evidence="4">
    <location>
        <begin position="38"/>
        <end position="97"/>
    </location>
</feature>